<dbReference type="Proteomes" id="UP000463946">
    <property type="component" value="Segment"/>
</dbReference>
<accession>A0A6B9L9D8</accession>
<evidence type="ECO:0000313" key="2">
    <source>
        <dbReference type="EMBL" id="QHB37373.1"/>
    </source>
</evidence>
<dbReference type="RefSeq" id="YP_009949530.1">
    <property type="nucleotide sequence ID" value="NC_051581.1"/>
</dbReference>
<sequence>MPKVGIAGYARGMTTKKRRPARTKPDTTLPETLEQFAAKLDAEAGEAQQFADRVRELYVVRHHIDRLDSRRKDIYEEVKVRFRRGNDVVLDQGEASGGYYLREITTKVSTYRTVEAATVKKVKPELWKAARSRQPWVSVKAPDEYPVPPLAGRSAKLPPGGAVLRQLDMATLMRHYKAPVFDRIGELREDEKALKAELEAVAAVTSWDGEATKFADGWTAGLWRLAFDGDLARRLDPKTWEALAIEKQRGGVTRIQVTGLDRAEEFGLVDLDGEERAQ</sequence>
<organism evidence="2 3">
    <name type="scientific">Mycobacterium phage BirdsNest</name>
    <dbReference type="NCBI Taxonomy" id="2686231"/>
    <lineage>
        <taxon>Viruses</taxon>
        <taxon>Duplodnaviria</taxon>
        <taxon>Heunggongvirae</taxon>
        <taxon>Uroviricota</taxon>
        <taxon>Caudoviricetes</taxon>
        <taxon>Bclasvirinae</taxon>
        <taxon>Birdsnestvirus</taxon>
        <taxon>Birdsnestvirus birdsnest</taxon>
    </lineage>
</organism>
<protein>
    <submittedName>
        <fullName evidence="2">Uncharacterized protein</fullName>
    </submittedName>
</protein>
<proteinExistence type="predicted"/>
<gene>
    <name evidence="2" type="primary">71</name>
    <name evidence="2" type="ORF">PBI_BIRDSNEST_71</name>
</gene>
<evidence type="ECO:0000313" key="3">
    <source>
        <dbReference type="Proteomes" id="UP000463946"/>
    </source>
</evidence>
<keyword evidence="3" id="KW-1185">Reference proteome</keyword>
<dbReference type="EMBL" id="MN813686">
    <property type="protein sequence ID" value="QHB37373.1"/>
    <property type="molecule type" value="Genomic_DNA"/>
</dbReference>
<name>A0A6B9L9D8_9CAUD</name>
<dbReference type="GeneID" id="60320935"/>
<evidence type="ECO:0000256" key="1">
    <source>
        <dbReference type="SAM" id="MobiDB-lite"/>
    </source>
</evidence>
<feature type="region of interest" description="Disordered" evidence="1">
    <location>
        <begin position="1"/>
        <end position="26"/>
    </location>
</feature>
<dbReference type="KEGG" id="vg:60320935"/>
<reference evidence="2 3" key="1">
    <citation type="submission" date="2019-12" db="EMBL/GenBank/DDBJ databases">
        <authorList>
            <person name="Lauer M.J."/>
            <person name="Curtus N.L."/>
            <person name="Garlena R.A."/>
            <person name="Russell D.A."/>
            <person name="Pope W.H."/>
            <person name="Jacobs-Sera D."/>
            <person name="Hatfull G.F."/>
        </authorList>
    </citation>
    <scope>NUCLEOTIDE SEQUENCE [LARGE SCALE GENOMIC DNA]</scope>
</reference>